<proteinExistence type="inferred from homology"/>
<dbReference type="InParanoid" id="C5DLJ6"/>
<gene>
    <name evidence="7" type="ordered locus">KLTH0G01232g</name>
</gene>
<dbReference type="eggNOG" id="ENOG502SD2H">
    <property type="taxonomic scope" value="Eukaryota"/>
</dbReference>
<dbReference type="GO" id="GO:0006487">
    <property type="term" value="P:protein N-linked glycosylation"/>
    <property type="evidence" value="ECO:0007669"/>
    <property type="project" value="UniProtKB-UniRule"/>
</dbReference>
<organism evidence="7 8">
    <name type="scientific">Lachancea thermotolerans (strain ATCC 56472 / CBS 6340 / NRRL Y-8284)</name>
    <name type="common">Yeast</name>
    <name type="synonym">Kluyveromyces thermotolerans</name>
    <dbReference type="NCBI Taxonomy" id="559295"/>
    <lineage>
        <taxon>Eukaryota</taxon>
        <taxon>Fungi</taxon>
        <taxon>Dikarya</taxon>
        <taxon>Ascomycota</taxon>
        <taxon>Saccharomycotina</taxon>
        <taxon>Saccharomycetes</taxon>
        <taxon>Saccharomycetales</taxon>
        <taxon>Saccharomycetaceae</taxon>
        <taxon>Lachancea</taxon>
    </lineage>
</organism>
<dbReference type="Proteomes" id="UP000002036">
    <property type="component" value="Chromosome G"/>
</dbReference>
<dbReference type="KEGG" id="lth:KLTH0G01232g"/>
<evidence type="ECO:0000256" key="2">
    <source>
        <dbReference type="ARBA" id="ARBA00009825"/>
    </source>
</evidence>
<dbReference type="FunCoup" id="C5DLJ6">
    <property type="interactions" value="126"/>
</dbReference>
<evidence type="ECO:0000256" key="1">
    <source>
        <dbReference type="ARBA" id="ARBA00004141"/>
    </source>
</evidence>
<evidence type="ECO:0000256" key="5">
    <source>
        <dbReference type="ARBA" id="ARBA00023136"/>
    </source>
</evidence>
<comment type="subcellular location">
    <subcellularLocation>
        <location evidence="1 6">Membrane</location>
        <topology evidence="1 6">Multi-pass membrane protein</topology>
    </subcellularLocation>
</comment>
<reference evidence="7 8" key="1">
    <citation type="journal article" date="2009" name="Genome Res.">
        <title>Comparative genomics of protoploid Saccharomycetaceae.</title>
        <authorList>
            <consortium name="The Genolevures Consortium"/>
            <person name="Souciet J.-L."/>
            <person name="Dujon B."/>
            <person name="Gaillardin C."/>
            <person name="Johnston M."/>
            <person name="Baret P.V."/>
            <person name="Cliften P."/>
            <person name="Sherman D.J."/>
            <person name="Weissenbach J."/>
            <person name="Westhof E."/>
            <person name="Wincker P."/>
            <person name="Jubin C."/>
            <person name="Poulain J."/>
            <person name="Barbe V."/>
            <person name="Segurens B."/>
            <person name="Artiguenave F."/>
            <person name="Anthouard V."/>
            <person name="Vacherie B."/>
            <person name="Val M.-E."/>
            <person name="Fulton R.S."/>
            <person name="Minx P."/>
            <person name="Wilson R."/>
            <person name="Durrens P."/>
            <person name="Jean G."/>
            <person name="Marck C."/>
            <person name="Martin T."/>
            <person name="Nikolski M."/>
            <person name="Rolland T."/>
            <person name="Seret M.-L."/>
            <person name="Casaregola S."/>
            <person name="Despons L."/>
            <person name="Fairhead C."/>
            <person name="Fischer G."/>
            <person name="Lafontaine I."/>
            <person name="Leh V."/>
            <person name="Lemaire M."/>
            <person name="de Montigny J."/>
            <person name="Neuveglise C."/>
            <person name="Thierry A."/>
            <person name="Blanc-Lenfle I."/>
            <person name="Bleykasten C."/>
            <person name="Diffels J."/>
            <person name="Fritsch E."/>
            <person name="Frangeul L."/>
            <person name="Goeffon A."/>
            <person name="Jauniaux N."/>
            <person name="Kachouri-Lafond R."/>
            <person name="Payen C."/>
            <person name="Potier S."/>
            <person name="Pribylova L."/>
            <person name="Ozanne C."/>
            <person name="Richard G.-F."/>
            <person name="Sacerdot C."/>
            <person name="Straub M.-L."/>
            <person name="Talla E."/>
        </authorList>
    </citation>
    <scope>NUCLEOTIDE SEQUENCE [LARGE SCALE GENOMIC DNA]</scope>
    <source>
        <strain evidence="8">ATCC 56472 / CBS 6340 / NRRL Y-8284</strain>
    </source>
</reference>
<evidence type="ECO:0000256" key="3">
    <source>
        <dbReference type="ARBA" id="ARBA00022692"/>
    </source>
</evidence>
<feature type="transmembrane region" description="Helical" evidence="6">
    <location>
        <begin position="60"/>
        <end position="81"/>
    </location>
</feature>
<feature type="transmembrane region" description="Helical" evidence="6">
    <location>
        <begin position="28"/>
        <end position="48"/>
    </location>
</feature>
<keyword evidence="8" id="KW-1185">Reference proteome</keyword>
<comment type="similarity">
    <text evidence="2 6">Belongs to the OST5 family.</text>
</comment>
<dbReference type="OrthoDB" id="4047914at2759"/>
<protein>
    <recommendedName>
        <fullName evidence="6">Dolichyl-diphosphooligosaccharide-protein glycosyltransferase subunit OST5</fullName>
    </recommendedName>
</protein>
<dbReference type="GO" id="GO:0008250">
    <property type="term" value="C:oligosaccharyltransferase complex"/>
    <property type="evidence" value="ECO:0007669"/>
    <property type="project" value="UniProtKB-UniRule"/>
</dbReference>
<comment type="subunit">
    <text evidence="6">Component of the oligosaccharyltransferase (OST) complex.</text>
</comment>
<dbReference type="AlphaFoldDB" id="C5DLJ6"/>
<evidence type="ECO:0000256" key="6">
    <source>
        <dbReference type="RuleBase" id="RU367008"/>
    </source>
</evidence>
<dbReference type="EMBL" id="CU928171">
    <property type="protein sequence ID" value="CAR24657.1"/>
    <property type="molecule type" value="Genomic_DNA"/>
</dbReference>
<dbReference type="Pfam" id="PF05251">
    <property type="entry name" value="Ost5"/>
    <property type="match status" value="1"/>
</dbReference>
<dbReference type="GeneID" id="8293352"/>
<dbReference type="RefSeq" id="XP_002555094.1">
    <property type="nucleotide sequence ID" value="XM_002555048.1"/>
</dbReference>
<evidence type="ECO:0000313" key="8">
    <source>
        <dbReference type="Proteomes" id="UP000002036"/>
    </source>
</evidence>
<keyword evidence="5 6" id="KW-0472">Membrane</keyword>
<sequence length="89" mass="9528">MSSYQEVYKLYHQASEFEGVVALESQPMYGTITAVLALVFIALALSSISKAAGLPLGLQFVQYSFLSLAGSAFFGLATIFLTNSFGVYA</sequence>
<keyword evidence="4 6" id="KW-1133">Transmembrane helix</keyword>
<dbReference type="InterPro" id="IPR007915">
    <property type="entry name" value="TMEM258/Ost5"/>
</dbReference>
<comment type="function">
    <text evidence="6">Subunit of the oligosaccharyl transferase (OST) complex that catalyzes the initial transfer of a defined glycan (Glc(3)Man(9)GlcNAc(2) in eukaryotes) from the lipid carrier dolichol-pyrophosphate to an asparagine residue within an Asn-X-Ser/Thr consensus motif in nascent polypeptide chains, the first step in protein N-glycosylation. N-glycosylation occurs cotranslationally and the complex associates with the Sec61 complex at the channel-forming translocon complex that mediates protein translocation across the endoplasmic reticulum (ER). All subunits are required for a maximal enzyme activity.</text>
</comment>
<dbReference type="HOGENOM" id="CLU_183917_0_0_1"/>
<keyword evidence="3 6" id="KW-0812">Transmembrane</keyword>
<dbReference type="STRING" id="559295.C5DLJ6"/>
<evidence type="ECO:0000256" key="4">
    <source>
        <dbReference type="ARBA" id="ARBA00022989"/>
    </source>
</evidence>
<evidence type="ECO:0000313" key="7">
    <source>
        <dbReference type="EMBL" id="CAR24657.1"/>
    </source>
</evidence>
<accession>C5DLJ6</accession>
<dbReference type="OMA" id="CATINIM"/>
<name>C5DLJ6_LACTC</name>